<dbReference type="PANTHER" id="PTHR11895">
    <property type="entry name" value="TRANSAMIDASE"/>
    <property type="match status" value="1"/>
</dbReference>
<dbReference type="GO" id="GO:0050566">
    <property type="term" value="F:asparaginyl-tRNA synthase (glutamine-hydrolyzing) activity"/>
    <property type="evidence" value="ECO:0007669"/>
    <property type="project" value="UniProtKB-EC"/>
</dbReference>
<dbReference type="Gene3D" id="3.90.1300.10">
    <property type="entry name" value="Amidase signature (AS) domain"/>
    <property type="match status" value="1"/>
</dbReference>
<dbReference type="EMBL" id="JACHHQ010000006">
    <property type="protein sequence ID" value="MBB5201025.1"/>
    <property type="molecule type" value="Genomic_DNA"/>
</dbReference>
<dbReference type="NCBIfam" id="NF005460">
    <property type="entry name" value="PRK07056.1"/>
    <property type="match status" value="1"/>
</dbReference>
<dbReference type="Proteomes" id="UP000571084">
    <property type="component" value="Unassembled WGS sequence"/>
</dbReference>
<evidence type="ECO:0000313" key="2">
    <source>
        <dbReference type="EMBL" id="MBB5201025.1"/>
    </source>
</evidence>
<dbReference type="InterPro" id="IPR020556">
    <property type="entry name" value="Amidase_CS"/>
</dbReference>
<dbReference type="RefSeq" id="WP_245182441.1">
    <property type="nucleotide sequence ID" value="NZ_JAAOZT010000012.1"/>
</dbReference>
<evidence type="ECO:0000313" key="3">
    <source>
        <dbReference type="Proteomes" id="UP000571084"/>
    </source>
</evidence>
<evidence type="ECO:0000259" key="1">
    <source>
        <dbReference type="Pfam" id="PF01425"/>
    </source>
</evidence>
<dbReference type="PROSITE" id="PS00571">
    <property type="entry name" value="AMIDASES"/>
    <property type="match status" value="1"/>
</dbReference>
<dbReference type="EC" id="6.3.5.6" evidence="2"/>
<organism evidence="2 3">
    <name type="scientific">Glaciimonas immobilis</name>
    <dbReference type="NCBI Taxonomy" id="728004"/>
    <lineage>
        <taxon>Bacteria</taxon>
        <taxon>Pseudomonadati</taxon>
        <taxon>Pseudomonadota</taxon>
        <taxon>Betaproteobacteria</taxon>
        <taxon>Burkholderiales</taxon>
        <taxon>Oxalobacteraceae</taxon>
        <taxon>Glaciimonas</taxon>
    </lineage>
</organism>
<name>A0A840RT75_9BURK</name>
<keyword evidence="2" id="KW-0808">Transferase</keyword>
<feature type="domain" description="Amidase" evidence="1">
    <location>
        <begin position="25"/>
        <end position="439"/>
    </location>
</feature>
<gene>
    <name evidence="2" type="ORF">HNR39_002874</name>
</gene>
<dbReference type="AlphaFoldDB" id="A0A840RT75"/>
<dbReference type="InterPro" id="IPR036928">
    <property type="entry name" value="AS_sf"/>
</dbReference>
<keyword evidence="3" id="KW-1185">Reference proteome</keyword>
<protein>
    <submittedName>
        <fullName evidence="2">Aspartyl-tRNA(Asn)/glutamyl-tRNA(Gln) amidotransferase subunit A</fullName>
        <ecNumber evidence="2">6.3.5.6</ecNumber>
        <ecNumber evidence="2">6.3.5.7</ecNumber>
    </submittedName>
</protein>
<dbReference type="Pfam" id="PF01425">
    <property type="entry name" value="Amidase"/>
    <property type="match status" value="1"/>
</dbReference>
<dbReference type="InterPro" id="IPR023631">
    <property type="entry name" value="Amidase_dom"/>
</dbReference>
<proteinExistence type="predicted"/>
<sequence>MMTTHPTLQALSEALHHKTITSAALTETALQRALATSGEGSRVFTELYETAARAAAQASDLLRASGQTRSPIDGLPISIKDLFDVAGSVTRAGSVALNDASPAQVSAVVVQRLVAAGAVIIGRTNMTEFAYSGLGINPHYGTPRNPWDRSVGRIPGGSSSGAAVSVSDGMAVAGIGSDTGGSIRIPAALCGLTGFKPTANRVSLEGVLPLSAQLDSIGAITNSVSCCATIDAIMAGEPLLPLTPYALRGLRLGLPTTMVLEGMDSQVATAFATARQRLQDAGALVVEIEIPEFAALAAINAKSGFTGAEAYAWHRTLIAERAASYDPRVVSRILRGKDMSAADLLDLFAARKQWIAAVERRVYGYDALLMPTVPIVAPTIAGLEANDKAYYAANAKILRNPTAINFLNGCALSLPCHAAGEAPVGLMLAAAGGNDRKILKIGLAVEAALAGISLQYK</sequence>
<dbReference type="SUPFAM" id="SSF75304">
    <property type="entry name" value="Amidase signature (AS) enzymes"/>
    <property type="match status" value="1"/>
</dbReference>
<keyword evidence="2" id="KW-0436">Ligase</keyword>
<dbReference type="InterPro" id="IPR000120">
    <property type="entry name" value="Amidase"/>
</dbReference>
<dbReference type="EC" id="6.3.5.7" evidence="2"/>
<accession>A0A840RT75</accession>
<dbReference type="GO" id="GO:0016740">
    <property type="term" value="F:transferase activity"/>
    <property type="evidence" value="ECO:0007669"/>
    <property type="project" value="UniProtKB-KW"/>
</dbReference>
<comment type="caution">
    <text evidence="2">The sequence shown here is derived from an EMBL/GenBank/DDBJ whole genome shotgun (WGS) entry which is preliminary data.</text>
</comment>
<reference evidence="2 3" key="1">
    <citation type="submission" date="2020-08" db="EMBL/GenBank/DDBJ databases">
        <title>Genomic Encyclopedia of Type Strains, Phase IV (KMG-IV): sequencing the most valuable type-strain genomes for metagenomic binning, comparative biology and taxonomic classification.</title>
        <authorList>
            <person name="Goeker M."/>
        </authorList>
    </citation>
    <scope>NUCLEOTIDE SEQUENCE [LARGE SCALE GENOMIC DNA]</scope>
    <source>
        <strain evidence="2 3">DSM 23240</strain>
    </source>
</reference>
<dbReference type="PANTHER" id="PTHR11895:SF176">
    <property type="entry name" value="AMIDASE AMID-RELATED"/>
    <property type="match status" value="1"/>
</dbReference>
<dbReference type="GO" id="GO:0050567">
    <property type="term" value="F:glutaminyl-tRNA synthase (glutamine-hydrolyzing) activity"/>
    <property type="evidence" value="ECO:0007669"/>
    <property type="project" value="UniProtKB-EC"/>
</dbReference>